<feature type="domain" description="HIT" evidence="5">
    <location>
        <begin position="30"/>
        <end position="146"/>
    </location>
</feature>
<sequence length="190" mass="21299">MGLIAWGTELATRWGWVREASREERPRTCVFCEKIGRQRAGVDDGTFVHEDDELVVFRDWRPAARRHYLVCPRAHVASASALRPADAALARRMLELGKECVARDFPDEPDLETRFGYHIPPFNSVDHLHMHAFALPFTPPWKERKYSVEPWARFAFKPAEELAAELEAAAAAGAGGEGQDGADGDNTSRL</sequence>
<dbReference type="RefSeq" id="XP_002503870.1">
    <property type="nucleotide sequence ID" value="XM_002503824.1"/>
</dbReference>
<dbReference type="InterPro" id="IPR036265">
    <property type="entry name" value="HIT-like_sf"/>
</dbReference>
<accession>C1EA13</accession>
<dbReference type="EMBL" id="CP001328">
    <property type="protein sequence ID" value="ACO65128.1"/>
    <property type="molecule type" value="Genomic_DNA"/>
</dbReference>
<dbReference type="PANTHER" id="PTHR12486">
    <property type="entry name" value="APRATAXIN-RELATED"/>
    <property type="match status" value="1"/>
</dbReference>
<evidence type="ECO:0000259" key="5">
    <source>
        <dbReference type="PROSITE" id="PS51084"/>
    </source>
</evidence>
<name>C1EA13_MICCC</name>
<feature type="short sequence motif" description="Histidine triad motif" evidence="3">
    <location>
        <begin position="127"/>
        <end position="131"/>
    </location>
</feature>
<dbReference type="eggNOG" id="KOG4359">
    <property type="taxonomic scope" value="Eukaryota"/>
</dbReference>
<reference evidence="6 7" key="1">
    <citation type="journal article" date="2009" name="Science">
        <title>Green evolution and dynamic adaptations revealed by genomes of the marine picoeukaryotes Micromonas.</title>
        <authorList>
            <person name="Worden A.Z."/>
            <person name="Lee J.H."/>
            <person name="Mock T."/>
            <person name="Rouze P."/>
            <person name="Simmons M.P."/>
            <person name="Aerts A.L."/>
            <person name="Allen A.E."/>
            <person name="Cuvelier M.L."/>
            <person name="Derelle E."/>
            <person name="Everett M.V."/>
            <person name="Foulon E."/>
            <person name="Grimwood J."/>
            <person name="Gundlach H."/>
            <person name="Henrissat B."/>
            <person name="Napoli C."/>
            <person name="McDonald S.M."/>
            <person name="Parker M.S."/>
            <person name="Rombauts S."/>
            <person name="Salamov A."/>
            <person name="Von Dassow P."/>
            <person name="Badger J.H."/>
            <person name="Coutinho P.M."/>
            <person name="Demir E."/>
            <person name="Dubchak I."/>
            <person name="Gentemann C."/>
            <person name="Eikrem W."/>
            <person name="Gready J.E."/>
            <person name="John U."/>
            <person name="Lanier W."/>
            <person name="Lindquist E.A."/>
            <person name="Lucas S."/>
            <person name="Mayer K.F."/>
            <person name="Moreau H."/>
            <person name="Not F."/>
            <person name="Otillar R."/>
            <person name="Panaud O."/>
            <person name="Pangilinan J."/>
            <person name="Paulsen I."/>
            <person name="Piegu B."/>
            <person name="Poliakov A."/>
            <person name="Robbens S."/>
            <person name="Schmutz J."/>
            <person name="Toulza E."/>
            <person name="Wyss T."/>
            <person name="Zelensky A."/>
            <person name="Zhou K."/>
            <person name="Armbrust E.V."/>
            <person name="Bhattacharya D."/>
            <person name="Goodenough U.W."/>
            <person name="Van de Peer Y."/>
            <person name="Grigoriev I.V."/>
        </authorList>
    </citation>
    <scope>NUCLEOTIDE SEQUENCE [LARGE SCALE GENOMIC DNA]</scope>
    <source>
        <strain evidence="7">RCC299 / NOUM17</strain>
    </source>
</reference>
<protein>
    <recommendedName>
        <fullName evidence="5">HIT domain-containing protein</fullName>
    </recommendedName>
</protein>
<dbReference type="OrthoDB" id="1915375at2759"/>
<keyword evidence="7" id="KW-1185">Reference proteome</keyword>
<dbReference type="Pfam" id="PF11969">
    <property type="entry name" value="DcpS_C"/>
    <property type="match status" value="1"/>
</dbReference>
<evidence type="ECO:0000256" key="1">
    <source>
        <dbReference type="ARBA" id="ARBA00022741"/>
    </source>
</evidence>
<proteinExistence type="predicted"/>
<dbReference type="InterPro" id="IPR011146">
    <property type="entry name" value="HIT-like"/>
</dbReference>
<dbReference type="Proteomes" id="UP000002009">
    <property type="component" value="Chromosome 7"/>
</dbReference>
<dbReference type="OMA" id="LHMHAFA"/>
<dbReference type="Gene3D" id="3.30.428.10">
    <property type="entry name" value="HIT-like"/>
    <property type="match status" value="1"/>
</dbReference>
<dbReference type="PANTHER" id="PTHR12486:SF5">
    <property type="entry name" value="ADENOSINE 5'-MONOPHOSPHORAMIDASE HINT3"/>
    <property type="match status" value="1"/>
</dbReference>
<feature type="region of interest" description="Disordered" evidence="4">
    <location>
        <begin position="168"/>
        <end position="190"/>
    </location>
</feature>
<evidence type="ECO:0000256" key="2">
    <source>
        <dbReference type="ARBA" id="ARBA00022801"/>
    </source>
</evidence>
<dbReference type="PROSITE" id="PS51084">
    <property type="entry name" value="HIT_2"/>
    <property type="match status" value="1"/>
</dbReference>
<dbReference type="GO" id="GO:0000166">
    <property type="term" value="F:nucleotide binding"/>
    <property type="evidence" value="ECO:0007669"/>
    <property type="project" value="UniProtKB-KW"/>
</dbReference>
<keyword evidence="2" id="KW-0378">Hydrolase</keyword>
<evidence type="ECO:0000256" key="3">
    <source>
        <dbReference type="PROSITE-ProRule" id="PRU00464"/>
    </source>
</evidence>
<gene>
    <name evidence="6" type="ORF">MICPUN_59911</name>
</gene>
<dbReference type="AlphaFoldDB" id="C1EA13"/>
<dbReference type="InParanoid" id="C1EA13"/>
<evidence type="ECO:0000313" key="6">
    <source>
        <dbReference type="EMBL" id="ACO65128.1"/>
    </source>
</evidence>
<evidence type="ECO:0000256" key="4">
    <source>
        <dbReference type="SAM" id="MobiDB-lite"/>
    </source>
</evidence>
<dbReference type="KEGG" id="mis:MICPUN_59911"/>
<dbReference type="GO" id="GO:0047627">
    <property type="term" value="F:adenylylsulfatase activity"/>
    <property type="evidence" value="ECO:0007669"/>
    <property type="project" value="UniProtKB-ARBA"/>
</dbReference>
<dbReference type="STRING" id="296587.C1EA13"/>
<dbReference type="SUPFAM" id="SSF54197">
    <property type="entry name" value="HIT-like"/>
    <property type="match status" value="1"/>
</dbReference>
<dbReference type="GeneID" id="8244809"/>
<organism evidence="6 7">
    <name type="scientific">Micromonas commoda (strain RCC299 / NOUM17 / CCMP2709)</name>
    <name type="common">Picoplanktonic green alga</name>
    <dbReference type="NCBI Taxonomy" id="296587"/>
    <lineage>
        <taxon>Eukaryota</taxon>
        <taxon>Viridiplantae</taxon>
        <taxon>Chlorophyta</taxon>
        <taxon>Mamiellophyceae</taxon>
        <taxon>Mamiellales</taxon>
        <taxon>Mamiellaceae</taxon>
        <taxon>Micromonas</taxon>
    </lineage>
</organism>
<keyword evidence="1" id="KW-0547">Nucleotide-binding</keyword>
<evidence type="ECO:0000313" key="7">
    <source>
        <dbReference type="Proteomes" id="UP000002009"/>
    </source>
</evidence>
<dbReference type="FunCoup" id="C1EA13">
    <property type="interactions" value="1055"/>
</dbReference>